<evidence type="ECO:0000256" key="3">
    <source>
        <dbReference type="ARBA" id="ARBA00022468"/>
    </source>
</evidence>
<dbReference type="InterPro" id="IPR026059">
    <property type="entry name" value="Rab3GAP2"/>
</dbReference>
<feature type="compositionally biased region" description="Low complexity" evidence="5">
    <location>
        <begin position="757"/>
        <end position="775"/>
    </location>
</feature>
<feature type="compositionally biased region" description="Acidic residues" evidence="5">
    <location>
        <begin position="948"/>
        <end position="967"/>
    </location>
</feature>
<dbReference type="PANTHER" id="PTHR12472">
    <property type="entry name" value="RAB3-GAP REGULATORY DOMAIN"/>
    <property type="match status" value="1"/>
</dbReference>
<evidence type="ECO:0000313" key="9">
    <source>
        <dbReference type="Proteomes" id="UP000002630"/>
    </source>
</evidence>
<proteinExistence type="inferred from homology"/>
<keyword evidence="3" id="KW-0343">GTPase activation</keyword>
<organism evidence="8 9">
    <name type="scientific">Ectocarpus siliculosus</name>
    <name type="common">Brown alga</name>
    <name type="synonym">Conferva siliculosa</name>
    <dbReference type="NCBI Taxonomy" id="2880"/>
    <lineage>
        <taxon>Eukaryota</taxon>
        <taxon>Sar</taxon>
        <taxon>Stramenopiles</taxon>
        <taxon>Ochrophyta</taxon>
        <taxon>PX clade</taxon>
        <taxon>Phaeophyceae</taxon>
        <taxon>Ectocarpales</taxon>
        <taxon>Ectocarpaceae</taxon>
        <taxon>Ectocarpus</taxon>
    </lineage>
</organism>
<keyword evidence="4" id="KW-0963">Cytoplasm</keyword>
<dbReference type="EMBL" id="FN648818">
    <property type="protein sequence ID" value="CBN78750.1"/>
    <property type="molecule type" value="Genomic_DNA"/>
</dbReference>
<dbReference type="STRING" id="2880.D8LQI6"/>
<evidence type="ECO:0000259" key="6">
    <source>
        <dbReference type="Pfam" id="PF14655"/>
    </source>
</evidence>
<dbReference type="GO" id="GO:0005737">
    <property type="term" value="C:cytoplasm"/>
    <property type="evidence" value="ECO:0007669"/>
    <property type="project" value="UniProtKB-SubCell"/>
</dbReference>
<feature type="region of interest" description="Disordered" evidence="5">
    <location>
        <begin position="925"/>
        <end position="977"/>
    </location>
</feature>
<protein>
    <submittedName>
        <fullName evidence="8">Rab3 GTPase-activating protein, non-catalytic subunit, distant homolog</fullName>
    </submittedName>
</protein>
<evidence type="ECO:0000259" key="7">
    <source>
        <dbReference type="Pfam" id="PF14656"/>
    </source>
</evidence>
<dbReference type="PANTHER" id="PTHR12472:SF0">
    <property type="entry name" value="RAB3 GTPASE-ACTIVATING PROTEIN NON-CATALYTIC SUBUNIT"/>
    <property type="match status" value="1"/>
</dbReference>
<dbReference type="Pfam" id="PF14656">
    <property type="entry name" value="RAB3GAP2_C"/>
    <property type="match status" value="1"/>
</dbReference>
<dbReference type="InterPro" id="IPR029257">
    <property type="entry name" value="RAB3GAP2_C"/>
</dbReference>
<feature type="region of interest" description="Disordered" evidence="5">
    <location>
        <begin position="1114"/>
        <end position="1138"/>
    </location>
</feature>
<feature type="domain" description="Rab3-GAP regulatory subunit N-terminal" evidence="6">
    <location>
        <begin position="156"/>
        <end position="398"/>
    </location>
</feature>
<evidence type="ECO:0000256" key="1">
    <source>
        <dbReference type="ARBA" id="ARBA00004496"/>
    </source>
</evidence>
<feature type="region of interest" description="Disordered" evidence="5">
    <location>
        <begin position="712"/>
        <end position="775"/>
    </location>
</feature>
<evidence type="ECO:0000256" key="5">
    <source>
        <dbReference type="SAM" id="MobiDB-lite"/>
    </source>
</evidence>
<feature type="compositionally biased region" description="Low complexity" evidence="5">
    <location>
        <begin position="925"/>
        <end position="946"/>
    </location>
</feature>
<feature type="compositionally biased region" description="Polar residues" evidence="5">
    <location>
        <begin position="82"/>
        <end position="103"/>
    </location>
</feature>
<comment type="similarity">
    <text evidence="2">Belongs to the Rab3-GAP regulatory subunit family.</text>
</comment>
<feature type="region of interest" description="Disordered" evidence="5">
    <location>
        <begin position="878"/>
        <end position="913"/>
    </location>
</feature>
<feature type="compositionally biased region" description="Basic and acidic residues" evidence="5">
    <location>
        <begin position="1197"/>
        <end position="1206"/>
    </location>
</feature>
<dbReference type="InterPro" id="IPR032839">
    <property type="entry name" value="RAB3GAP_N"/>
</dbReference>
<keyword evidence="9" id="KW-1185">Reference proteome</keyword>
<feature type="domain" description="Rab3GAP regulatory subunit C-terminal" evidence="7">
    <location>
        <begin position="1469"/>
        <end position="1562"/>
    </location>
</feature>
<reference evidence="8 9" key="1">
    <citation type="journal article" date="2010" name="Nature">
        <title>The Ectocarpus genome and the independent evolution of multicellularity in brown algae.</title>
        <authorList>
            <person name="Cock J.M."/>
            <person name="Sterck L."/>
            <person name="Rouze P."/>
            <person name="Scornet D."/>
            <person name="Allen A.E."/>
            <person name="Amoutzias G."/>
            <person name="Anthouard V."/>
            <person name="Artiguenave F."/>
            <person name="Aury J.M."/>
            <person name="Badger J.H."/>
            <person name="Beszteri B."/>
            <person name="Billiau K."/>
            <person name="Bonnet E."/>
            <person name="Bothwell J.H."/>
            <person name="Bowler C."/>
            <person name="Boyen C."/>
            <person name="Brownlee C."/>
            <person name="Carrano C.J."/>
            <person name="Charrier B."/>
            <person name="Cho G.Y."/>
            <person name="Coelho S.M."/>
            <person name="Collen J."/>
            <person name="Corre E."/>
            <person name="Da Silva C."/>
            <person name="Delage L."/>
            <person name="Delaroque N."/>
            <person name="Dittami S.M."/>
            <person name="Doulbeau S."/>
            <person name="Elias M."/>
            <person name="Farnham G."/>
            <person name="Gachon C.M."/>
            <person name="Gschloessl B."/>
            <person name="Heesch S."/>
            <person name="Jabbari K."/>
            <person name="Jubin C."/>
            <person name="Kawai H."/>
            <person name="Kimura K."/>
            <person name="Kloareg B."/>
            <person name="Kupper F.C."/>
            <person name="Lang D."/>
            <person name="Le Bail A."/>
            <person name="Leblanc C."/>
            <person name="Lerouge P."/>
            <person name="Lohr M."/>
            <person name="Lopez P.J."/>
            <person name="Martens C."/>
            <person name="Maumus F."/>
            <person name="Michel G."/>
            <person name="Miranda-Saavedra D."/>
            <person name="Morales J."/>
            <person name="Moreau H."/>
            <person name="Motomura T."/>
            <person name="Nagasato C."/>
            <person name="Napoli C.A."/>
            <person name="Nelson D.R."/>
            <person name="Nyvall-Collen P."/>
            <person name="Peters A.F."/>
            <person name="Pommier C."/>
            <person name="Potin P."/>
            <person name="Poulain J."/>
            <person name="Quesneville H."/>
            <person name="Read B."/>
            <person name="Rensing S.A."/>
            <person name="Ritter A."/>
            <person name="Rousvoal S."/>
            <person name="Samanta M."/>
            <person name="Samson G."/>
            <person name="Schroeder D.C."/>
            <person name="Segurens B."/>
            <person name="Strittmatter M."/>
            <person name="Tonon T."/>
            <person name="Tregear J.W."/>
            <person name="Valentin K."/>
            <person name="von Dassow P."/>
            <person name="Yamagishi T."/>
            <person name="Van de Peer Y."/>
            <person name="Wincker P."/>
        </authorList>
    </citation>
    <scope>NUCLEOTIDE SEQUENCE [LARGE SCALE GENOMIC DNA]</scope>
    <source>
        <strain evidence="9">Ec32 / CCAP1310/4</strain>
    </source>
</reference>
<dbReference type="Pfam" id="PF14655">
    <property type="entry name" value="RAB3GAP2_N"/>
    <property type="match status" value="1"/>
</dbReference>
<feature type="region of interest" description="Disordered" evidence="5">
    <location>
        <begin position="486"/>
        <end position="518"/>
    </location>
</feature>
<sequence>MWEERQLVLGFGEFSLMTIDLHLFASLLKRLLLDSDHELCEVAGREPPALYNRASISHPIICITGNSGDSKCPQPTPLPPYRQQTKENQTGSPLQHQISSSRGTTDDDNASLHNDQDNPNPLAAGPSFAKLQLEGQGEVLDVVACAAPSGLFEVRSERHSHVILASGVSPALAFYPIGSESRSFGLASIAWAVASRVTSLTVGALDGLFGFVGLRGRGKKAVGGGGRAKAQGRRGANGGGGEDKDGGGEDPSPAPLVLHWDGGLQDGWRRVSRLFLGPSGRLAAAADGFGRVMLVDCATRQILRMWKGVRDAECGWLEVVESWEGRRVESVGRKGRFAATAAAAAPAQQPGESVAATTPVVGLYLAILAPLRGRVELWRMRHGPCVRVISAPAGARLLTSRPSLAAPSGDGGVSVDATGKGRHAEALTSCFLLTGGAGGSEERKLRLSPLMVEEEDLADLPNRLSREPTVDDPYRLRKLAAAVEEMRTHGTTSRAGRGQPRGTATTLDVAGERGRLPAGQEAREDVVFQLLSRLESVESLAQATASLGPAIPKPSATSPDSTSDRALELSASFQRRVSALCRERAEQAAAGAETDGSKDKAAAAVAVPPAGNNKSGAAAAAALRFRAAAFELYTVLESVELNPAGGDEDDPAFLAPGNRGWKHGVLCEEAAGWADMVRETGGGAPLPSAELPDFQEFLETVAVVLEVAEEPAAGSRRVPRGGRDRSPPLLRFVAPGHRDRGPSIGGGGTGSRRTSRDSTSSAESARRSSSSSAAEEAGGAAAAAADYARCRTRLFGWLFRPLLSDAFALASLTQALSLLGLGGGNGQAAVLVRDLAAWFLELPVGRAADTTVGREAQNCPVLRWLKGVILAWASSSTKRSTADGGEDGDDGVSFLDRETAAPPDTESRMKDLFGDPVVRGRGVIVAGGTDDADGGEAASSAGVSSAQDEQEGSDGTVGDDDDEDREAEEGGEKDAEEILRPMFEACAASQRLENASMLSVVTAEALAACREKLEESSLGQVAIGGGEAWVTLARRLRLCLFLDHRLHWGVLAGQRDRASLRRFEEGKASVYAFVAKDQLMSFRDLSFAACSARERGEVEASARSQREAAEEAKAAAAGGGRQLVRGEQRRRPSALAGEDGIGHAVAAASSLADAQMDEHWRAVQAVAARAGNSPMMAALGGVVPAVAEPRAGPGGNRENKPRRDEQASSPRGHSHRKSGDGAGAAEGSVVLPGTFPESPPTSLFFMRSHAQPIVLACHRTRWLVLSWASTGPRSEEALRRAADRGALSESVGATEAAVRRLSLAVDHLSYLRTARPLLAGGGAGGKVLSSAADVSFMSLLTEGAVQRCPWPGAWDRWVEECLRDAQVHPPLQAAVAAHSTLLRALRVSAVCGLPEEDTLGLFEQGRSLCADSSLSDENLASPAVSGGDRRTAVGAPPPGEGVQGERHVVAQRESYIRRALDAVVPRPAQNVYRLARDFGVSEDTVRGWHCLVLLRRGHDVLGEEALSQIFSLQDLAGDILTVMRLRLKRFLDFLETSPSASRGLLASLDADTCRWVRSARYPEAREKGQGGVQSEKEAGEPLRSTHGVLLCLARALPRESRQKLQADALVALVGTMLRHMGGAGASGAGYHM</sequence>
<feature type="compositionally biased region" description="Basic and acidic residues" evidence="5">
    <location>
        <begin position="895"/>
        <end position="913"/>
    </location>
</feature>
<feature type="region of interest" description="Disordered" evidence="5">
    <location>
        <begin position="218"/>
        <end position="254"/>
    </location>
</feature>
<feature type="region of interest" description="Disordered" evidence="5">
    <location>
        <begin position="1187"/>
        <end position="1233"/>
    </location>
</feature>
<evidence type="ECO:0000256" key="2">
    <source>
        <dbReference type="ARBA" id="ARBA00008153"/>
    </source>
</evidence>
<dbReference type="InParanoid" id="D8LQI6"/>
<accession>D8LQI6</accession>
<feature type="region of interest" description="Disordered" evidence="5">
    <location>
        <begin position="1419"/>
        <end position="1443"/>
    </location>
</feature>
<feature type="compositionally biased region" description="Basic and acidic residues" evidence="5">
    <location>
        <begin position="968"/>
        <end position="977"/>
    </location>
</feature>
<dbReference type="GO" id="GO:0005096">
    <property type="term" value="F:GTPase activator activity"/>
    <property type="evidence" value="ECO:0007669"/>
    <property type="project" value="UniProtKB-KW"/>
</dbReference>
<evidence type="ECO:0000256" key="4">
    <source>
        <dbReference type="ARBA" id="ARBA00022490"/>
    </source>
</evidence>
<dbReference type="Proteomes" id="UP000002630">
    <property type="component" value="Linkage Group LG04"/>
</dbReference>
<feature type="region of interest" description="Disordered" evidence="5">
    <location>
        <begin position="68"/>
        <end position="126"/>
    </location>
</feature>
<evidence type="ECO:0000313" key="8">
    <source>
        <dbReference type="EMBL" id="CBN78750.1"/>
    </source>
</evidence>
<name>D8LQI6_ECTSI</name>
<dbReference type="OrthoDB" id="38572at2759"/>
<dbReference type="EMBL" id="FN649729">
    <property type="protein sequence ID" value="CBN78750.1"/>
    <property type="molecule type" value="Genomic_DNA"/>
</dbReference>
<comment type="subcellular location">
    <subcellularLocation>
        <location evidence="1">Cytoplasm</location>
    </subcellularLocation>
</comment>
<gene>
    <name evidence="8" type="primary">Rab3Gap</name>
    <name evidence="8" type="ORF">Esi_0006_0131</name>
</gene>
<dbReference type="eggNOG" id="KOG2727">
    <property type="taxonomic scope" value="Eukaryota"/>
</dbReference>